<reference evidence="2" key="1">
    <citation type="journal article" date="2020" name="Stud. Mycol.">
        <title>101 Dothideomycetes genomes: a test case for predicting lifestyles and emergence of pathogens.</title>
        <authorList>
            <person name="Haridas S."/>
            <person name="Albert R."/>
            <person name="Binder M."/>
            <person name="Bloem J."/>
            <person name="Labutti K."/>
            <person name="Salamov A."/>
            <person name="Andreopoulos B."/>
            <person name="Baker S."/>
            <person name="Barry K."/>
            <person name="Bills G."/>
            <person name="Bluhm B."/>
            <person name="Cannon C."/>
            <person name="Castanera R."/>
            <person name="Culley D."/>
            <person name="Daum C."/>
            <person name="Ezra D."/>
            <person name="Gonzalez J."/>
            <person name="Henrissat B."/>
            <person name="Kuo A."/>
            <person name="Liang C."/>
            <person name="Lipzen A."/>
            <person name="Lutzoni F."/>
            <person name="Magnuson J."/>
            <person name="Mondo S."/>
            <person name="Nolan M."/>
            <person name="Ohm R."/>
            <person name="Pangilinan J."/>
            <person name="Park H.-J."/>
            <person name="Ramirez L."/>
            <person name="Alfaro M."/>
            <person name="Sun H."/>
            <person name="Tritt A."/>
            <person name="Yoshinaga Y."/>
            <person name="Zwiers L.-H."/>
            <person name="Turgeon B."/>
            <person name="Goodwin S."/>
            <person name="Spatafora J."/>
            <person name="Crous P."/>
            <person name="Grigoriev I."/>
        </authorList>
    </citation>
    <scope>NUCLEOTIDE SEQUENCE</scope>
    <source>
        <strain evidence="2">CBS 115976</strain>
    </source>
</reference>
<proteinExistence type="predicted"/>
<evidence type="ECO:0008006" key="4">
    <source>
        <dbReference type="Google" id="ProtNLM"/>
    </source>
</evidence>
<keyword evidence="1" id="KW-1133">Transmembrane helix</keyword>
<keyword evidence="3" id="KW-1185">Reference proteome</keyword>
<accession>A0A6A6U6L7</accession>
<gene>
    <name evidence="2" type="ORF">BT63DRAFT_427352</name>
</gene>
<dbReference type="AlphaFoldDB" id="A0A6A6U6L7"/>
<keyword evidence="1" id="KW-0472">Membrane</keyword>
<protein>
    <recommendedName>
        <fullName evidence="4">Integral membrane protein</fullName>
    </recommendedName>
</protein>
<sequence>MSILSPQSSFLPNIACGIAVIPLGAGILGLIRGRHLLPLVNFPLGSTPEAQKADDSLTRLFAVRNVVIASLMFSIRYRGDRQLLGAATIIMSMTALVDGLVSLDWIGGGTLNHLPFVPFAIAVGSGLLGWLG</sequence>
<evidence type="ECO:0000256" key="1">
    <source>
        <dbReference type="SAM" id="Phobius"/>
    </source>
</evidence>
<dbReference type="OrthoDB" id="5216128at2759"/>
<feature type="transmembrane region" description="Helical" evidence="1">
    <location>
        <begin position="113"/>
        <end position="131"/>
    </location>
</feature>
<feature type="transmembrane region" description="Helical" evidence="1">
    <location>
        <begin position="12"/>
        <end position="31"/>
    </location>
</feature>
<dbReference type="Pfam" id="PF14087">
    <property type="entry name" value="DUF4267"/>
    <property type="match status" value="1"/>
</dbReference>
<dbReference type="EMBL" id="MU004238">
    <property type="protein sequence ID" value="KAF2666933.1"/>
    <property type="molecule type" value="Genomic_DNA"/>
</dbReference>
<evidence type="ECO:0000313" key="3">
    <source>
        <dbReference type="Proteomes" id="UP000799302"/>
    </source>
</evidence>
<keyword evidence="1" id="KW-0812">Transmembrane</keyword>
<organism evidence="2 3">
    <name type="scientific">Microthyrium microscopicum</name>
    <dbReference type="NCBI Taxonomy" id="703497"/>
    <lineage>
        <taxon>Eukaryota</taxon>
        <taxon>Fungi</taxon>
        <taxon>Dikarya</taxon>
        <taxon>Ascomycota</taxon>
        <taxon>Pezizomycotina</taxon>
        <taxon>Dothideomycetes</taxon>
        <taxon>Dothideomycetes incertae sedis</taxon>
        <taxon>Microthyriales</taxon>
        <taxon>Microthyriaceae</taxon>
        <taxon>Microthyrium</taxon>
    </lineage>
</organism>
<evidence type="ECO:0000313" key="2">
    <source>
        <dbReference type="EMBL" id="KAF2666933.1"/>
    </source>
</evidence>
<dbReference type="InterPro" id="IPR025363">
    <property type="entry name" value="DUF4267"/>
</dbReference>
<feature type="transmembrane region" description="Helical" evidence="1">
    <location>
        <begin position="83"/>
        <end position="101"/>
    </location>
</feature>
<name>A0A6A6U6L7_9PEZI</name>
<dbReference type="Proteomes" id="UP000799302">
    <property type="component" value="Unassembled WGS sequence"/>
</dbReference>